<evidence type="ECO:0000313" key="2">
    <source>
        <dbReference type="Proteomes" id="UP000006196"/>
    </source>
</evidence>
<organism evidence="1 2">
    <name type="scientific">Corynebacterium lipophiloflavum (strain ATCC 700352 / DSM 44291 / CCUG 37336 / JCM 10383 / DMMZ 1944)</name>
    <dbReference type="NCBI Taxonomy" id="525263"/>
    <lineage>
        <taxon>Bacteria</taxon>
        <taxon>Bacillati</taxon>
        <taxon>Actinomycetota</taxon>
        <taxon>Actinomycetes</taxon>
        <taxon>Mycobacteriales</taxon>
        <taxon>Corynebacteriaceae</taxon>
        <taxon>Corynebacterium</taxon>
    </lineage>
</organism>
<dbReference type="HOGENOM" id="CLU_2971751_0_0_11"/>
<dbReference type="Proteomes" id="UP000006196">
    <property type="component" value="Unassembled WGS sequence"/>
</dbReference>
<comment type="caution">
    <text evidence="1">The sequence shown here is derived from an EMBL/GenBank/DDBJ whole genome shotgun (WGS) entry which is preliminary data.</text>
</comment>
<reference evidence="1" key="1">
    <citation type="submission" date="2009-01" db="EMBL/GenBank/DDBJ databases">
        <authorList>
            <person name="Qin X."/>
            <person name="Bachman B."/>
            <person name="Battles P."/>
            <person name="Bell A."/>
            <person name="Bess C."/>
            <person name="Bickham C."/>
            <person name="Chaboub L."/>
            <person name="Chen D."/>
            <person name="Coyle M."/>
            <person name="Deiros D.R."/>
            <person name="Dinh H."/>
            <person name="Forbes L."/>
            <person name="Fowler G."/>
            <person name="Francisco L."/>
            <person name="Fu Q."/>
            <person name="Gubbala S."/>
            <person name="Hale W."/>
            <person name="Han Y."/>
            <person name="Hemphill L."/>
            <person name="Highlander S.K."/>
            <person name="Hirani K."/>
            <person name="Hogues M."/>
            <person name="Jackson L."/>
            <person name="Jakkamsetti A."/>
            <person name="Javaid M."/>
            <person name="Jiang H."/>
            <person name="Korchina V."/>
            <person name="Kovar C."/>
            <person name="Lara F."/>
            <person name="Lee S."/>
            <person name="Mata R."/>
            <person name="Mathew T."/>
            <person name="Moen C."/>
            <person name="Morales K."/>
            <person name="Munidasa M."/>
            <person name="Nazareth L."/>
            <person name="Ngo R."/>
            <person name="Nguyen L."/>
            <person name="Okwuonu G."/>
            <person name="Ongeri F."/>
            <person name="Patil S."/>
            <person name="Petrosino J."/>
            <person name="Pham C."/>
            <person name="Pham P."/>
            <person name="Pu L.-L."/>
            <person name="Puazo M."/>
            <person name="Raj R."/>
            <person name="Reid J."/>
            <person name="Rouhana J."/>
            <person name="Saada N."/>
            <person name="Shang Y."/>
            <person name="Simmons D."/>
            <person name="Thornton R."/>
            <person name="Warren J."/>
            <person name="Weissenberger G."/>
            <person name="Zhang J."/>
            <person name="Zhang L."/>
            <person name="Zhou C."/>
            <person name="Zhu D."/>
            <person name="Muzny D."/>
            <person name="Worley K."/>
            <person name="Gibbs R."/>
        </authorList>
    </citation>
    <scope>NUCLEOTIDE SEQUENCE [LARGE SCALE GENOMIC DNA]</scope>
    <source>
        <strain evidence="1">DSM 44291</strain>
    </source>
</reference>
<dbReference type="AlphaFoldDB" id="C0XSK3"/>
<dbReference type="RefSeq" id="WP_006840150.1">
    <property type="nucleotide sequence ID" value="NZ_GG667192.1"/>
</dbReference>
<accession>C0XSK3</accession>
<gene>
    <name evidence="1" type="ORF">HMPREF0298_1423</name>
</gene>
<dbReference type="EMBL" id="ACHJ01000116">
    <property type="protein sequence ID" value="EEI16770.1"/>
    <property type="molecule type" value="Genomic_DNA"/>
</dbReference>
<proteinExistence type="predicted"/>
<keyword evidence="2" id="KW-1185">Reference proteome</keyword>
<protein>
    <submittedName>
        <fullName evidence="1">Uncharacterized protein</fullName>
    </submittedName>
</protein>
<evidence type="ECO:0000313" key="1">
    <source>
        <dbReference type="EMBL" id="EEI16770.1"/>
    </source>
</evidence>
<sequence>MANSDVFESRHEKRASLLMGAALGLALILGSAAGGAFATDSADYVTGATSDVTAASAR</sequence>
<name>C0XSK3_CORLD</name>